<protein>
    <recommendedName>
        <fullName evidence="1">Flagellar assembly protein FliH/Type III secretion system HrpE domain-containing protein</fullName>
    </recommendedName>
</protein>
<dbReference type="Proteomes" id="UP000469430">
    <property type="component" value="Unassembled WGS sequence"/>
</dbReference>
<feature type="domain" description="Flagellar assembly protein FliH/Type III secretion system HrpE" evidence="1">
    <location>
        <begin position="88"/>
        <end position="179"/>
    </location>
</feature>
<sequence>MSSLPPELFARSAGGRARFSPLFVKPDPGPAPVVVEVPPPIDPAIAAYERGYAEGAAITQAHADAAALARSEAAGRIELAFARMDEAALTDLKSMLRQTVIALCEATLLPAAIDQDGLTARIEKAAGMLQRAQDEKRVLLHPDDLALVRDRLPQGLQLVADSSIERGGLRIETPDGGIEDGPSQWRRILAEAFREC</sequence>
<dbReference type="AlphaFoldDB" id="A0A6I4TT03"/>
<comment type="caution">
    <text evidence="2">The sequence shown here is derived from an EMBL/GenBank/DDBJ whole genome shotgun (WGS) entry which is preliminary data.</text>
</comment>
<dbReference type="Pfam" id="PF02108">
    <property type="entry name" value="FliH"/>
    <property type="match status" value="1"/>
</dbReference>
<evidence type="ECO:0000313" key="3">
    <source>
        <dbReference type="Proteomes" id="UP000469430"/>
    </source>
</evidence>
<dbReference type="EMBL" id="WTYJ01000001">
    <property type="protein sequence ID" value="MXO98459.1"/>
    <property type="molecule type" value="Genomic_DNA"/>
</dbReference>
<dbReference type="RefSeq" id="WP_161390101.1">
    <property type="nucleotide sequence ID" value="NZ_JBHSCP010000001.1"/>
</dbReference>
<dbReference type="OrthoDB" id="7506803at2"/>
<evidence type="ECO:0000313" key="2">
    <source>
        <dbReference type="EMBL" id="MXO98459.1"/>
    </source>
</evidence>
<proteinExistence type="predicted"/>
<evidence type="ECO:0000259" key="1">
    <source>
        <dbReference type="Pfam" id="PF02108"/>
    </source>
</evidence>
<gene>
    <name evidence="2" type="ORF">GRI97_05595</name>
</gene>
<dbReference type="InterPro" id="IPR018035">
    <property type="entry name" value="Flagellar_FliH/T3SS_HrpE"/>
</dbReference>
<accession>A0A6I4TT03</accession>
<name>A0A6I4TT03_9SPHN</name>
<organism evidence="2 3">
    <name type="scientific">Croceibacterium xixiisoli</name>
    <dbReference type="NCBI Taxonomy" id="1476466"/>
    <lineage>
        <taxon>Bacteria</taxon>
        <taxon>Pseudomonadati</taxon>
        <taxon>Pseudomonadota</taxon>
        <taxon>Alphaproteobacteria</taxon>
        <taxon>Sphingomonadales</taxon>
        <taxon>Erythrobacteraceae</taxon>
        <taxon>Croceibacterium</taxon>
    </lineage>
</organism>
<reference evidence="2 3" key="1">
    <citation type="submission" date="2019-12" db="EMBL/GenBank/DDBJ databases">
        <title>Genomic-based taxomic classification of the family Erythrobacteraceae.</title>
        <authorList>
            <person name="Xu L."/>
        </authorList>
    </citation>
    <scope>NUCLEOTIDE SEQUENCE [LARGE SCALE GENOMIC DNA]</scope>
    <source>
        <strain evidence="2 3">S36</strain>
    </source>
</reference>
<keyword evidence="3" id="KW-1185">Reference proteome</keyword>